<reference evidence="2 3" key="1">
    <citation type="journal article" date="2014" name="Nature">
        <title>The genome of the recently domesticated crop plant sugar beet (Beta vulgaris).</title>
        <authorList>
            <person name="Dohm J.C."/>
            <person name="Minoche A.E."/>
            <person name="Holtgrawe D."/>
            <person name="Capella-Gutierrez S."/>
            <person name="Zakrzewski F."/>
            <person name="Tafer H."/>
            <person name="Rupp O."/>
            <person name="Sorensen T.R."/>
            <person name="Stracke R."/>
            <person name="Reinhardt R."/>
            <person name="Goesmann A."/>
            <person name="Kraft T."/>
            <person name="Schulz B."/>
            <person name="Stadler P.F."/>
            <person name="Schmidt T."/>
            <person name="Gabaldon T."/>
            <person name="Lehrach H."/>
            <person name="Weisshaar B."/>
            <person name="Himmelbauer H."/>
        </authorList>
    </citation>
    <scope>NUCLEOTIDE SEQUENCE [LARGE SCALE GENOMIC DNA]</scope>
    <source>
        <tissue evidence="2">Taproot</tissue>
    </source>
</reference>
<proteinExistence type="predicted"/>
<evidence type="ECO:0000256" key="1">
    <source>
        <dbReference type="SAM" id="MobiDB-lite"/>
    </source>
</evidence>
<evidence type="ECO:0000313" key="3">
    <source>
        <dbReference type="Proteomes" id="UP000035740"/>
    </source>
</evidence>
<organism evidence="2 3">
    <name type="scientific">Beta vulgaris subsp. vulgaris</name>
    <name type="common">Beet</name>
    <dbReference type="NCBI Taxonomy" id="3555"/>
    <lineage>
        <taxon>Eukaryota</taxon>
        <taxon>Viridiplantae</taxon>
        <taxon>Streptophyta</taxon>
        <taxon>Embryophyta</taxon>
        <taxon>Tracheophyta</taxon>
        <taxon>Spermatophyta</taxon>
        <taxon>Magnoliopsida</taxon>
        <taxon>eudicotyledons</taxon>
        <taxon>Gunneridae</taxon>
        <taxon>Pentapetalae</taxon>
        <taxon>Caryophyllales</taxon>
        <taxon>Chenopodiaceae</taxon>
        <taxon>Betoideae</taxon>
        <taxon>Beta</taxon>
    </lineage>
</organism>
<feature type="region of interest" description="Disordered" evidence="1">
    <location>
        <begin position="74"/>
        <end position="99"/>
    </location>
</feature>
<accession>A0A0J7YPD6</accession>
<dbReference type="OrthoDB" id="5526226at2759"/>
<evidence type="ECO:0000313" key="2">
    <source>
        <dbReference type="EMBL" id="KMS65456.1"/>
    </source>
</evidence>
<keyword evidence="3" id="KW-1185">Reference proteome</keyword>
<dbReference type="EMBL" id="KQ108377">
    <property type="protein sequence ID" value="KMS65456.1"/>
    <property type="molecule type" value="Genomic_DNA"/>
</dbReference>
<gene>
    <name evidence="2" type="ORF">BVRB_035810</name>
</gene>
<name>A0A0J7YPD6_BETVV</name>
<feature type="non-terminal residue" evidence="2">
    <location>
        <position position="140"/>
    </location>
</feature>
<feature type="non-terminal residue" evidence="2">
    <location>
        <position position="1"/>
    </location>
</feature>
<feature type="compositionally biased region" description="Basic and acidic residues" evidence="1">
    <location>
        <begin position="78"/>
        <end position="99"/>
    </location>
</feature>
<protein>
    <submittedName>
        <fullName evidence="2">Uncharacterized protein</fullName>
    </submittedName>
</protein>
<sequence length="140" mass="15998">LILVSPNEMTAYNRHVQDLKHKIPEFPVELNMLDPIKRRVKLASRLDKLLSSTKKSSSERNWFEKNASEMDIILDDDLAPKMTDHRSAKRKESEQESLRQALKAELEKPLIPKGVSRSFVTVNNAIHGTMDFSDVVKSKA</sequence>
<dbReference type="AlphaFoldDB" id="A0A0J7YPD6"/>
<dbReference type="Proteomes" id="UP000035740">
    <property type="component" value="Unassembled WGS sequence"/>
</dbReference>